<accession>A0A8X6YLX0</accession>
<evidence type="ECO:0000313" key="3">
    <source>
        <dbReference type="Proteomes" id="UP000886998"/>
    </source>
</evidence>
<sequence>MAENSCCDSIYHARPAHFLYTWKVEDFNKIDRTLNGKDLLLPNGENCSFSFDRLVDCLRLSMKSSSCSLACDVTLFTCNGKALFRSKFFKFSEKKEKYVYSIRLELNKEDNKKLHALPKDILFIVCDVCDSEAMQKRLSIRQGASENAYLSYLKNLAEDFKSKPDELFIEKVTLCVGEDTEVVNKVVLCSRSPVFAKMLECNMREKEENCVTIDDINIEGIRGLVYFLHSGIVADTNIDLLCELYYTANKYQISELGDECRHLLVSKFTVENVCEVLSRSSMHGDDHLKFSAMLFMGSNLRQVVTTEGWKKLMINEPKTALKVADFFHLSPH</sequence>
<reference evidence="2" key="1">
    <citation type="submission" date="2020-08" db="EMBL/GenBank/DDBJ databases">
        <title>Multicomponent nature underlies the extraordinary mechanical properties of spider dragline silk.</title>
        <authorList>
            <person name="Kono N."/>
            <person name="Nakamura H."/>
            <person name="Mori M."/>
            <person name="Yoshida Y."/>
            <person name="Ohtoshi R."/>
            <person name="Malay A.D."/>
            <person name="Moran D.A.P."/>
            <person name="Tomita M."/>
            <person name="Numata K."/>
            <person name="Arakawa K."/>
        </authorList>
    </citation>
    <scope>NUCLEOTIDE SEQUENCE</scope>
</reference>
<protein>
    <submittedName>
        <fullName evidence="2">Speckle-type POZ protein</fullName>
    </submittedName>
</protein>
<comment type="caution">
    <text evidence="2">The sequence shown here is derived from an EMBL/GenBank/DDBJ whole genome shotgun (WGS) entry which is preliminary data.</text>
</comment>
<dbReference type="SUPFAM" id="SSF54695">
    <property type="entry name" value="POZ domain"/>
    <property type="match status" value="1"/>
</dbReference>
<dbReference type="EMBL" id="BMAV01020470">
    <property type="protein sequence ID" value="GFY73944.1"/>
    <property type="molecule type" value="Genomic_DNA"/>
</dbReference>
<dbReference type="Proteomes" id="UP000886998">
    <property type="component" value="Unassembled WGS sequence"/>
</dbReference>
<evidence type="ECO:0000259" key="1">
    <source>
        <dbReference type="PROSITE" id="PS50097"/>
    </source>
</evidence>
<feature type="domain" description="BTB" evidence="1">
    <location>
        <begin position="170"/>
        <end position="237"/>
    </location>
</feature>
<dbReference type="InterPro" id="IPR000210">
    <property type="entry name" value="BTB/POZ_dom"/>
</dbReference>
<dbReference type="PANTHER" id="PTHR24413">
    <property type="entry name" value="SPECKLE-TYPE POZ PROTEIN"/>
    <property type="match status" value="1"/>
</dbReference>
<keyword evidence="3" id="KW-1185">Reference proteome</keyword>
<dbReference type="CDD" id="cd18186">
    <property type="entry name" value="BTB_POZ_ZBTB_KLHL-like"/>
    <property type="match status" value="1"/>
</dbReference>
<dbReference type="Gene3D" id="1.25.40.420">
    <property type="match status" value="1"/>
</dbReference>
<name>A0A8X6YLX0_9ARAC</name>
<dbReference type="AlphaFoldDB" id="A0A8X6YLX0"/>
<dbReference type="Pfam" id="PF00651">
    <property type="entry name" value="BTB"/>
    <property type="match status" value="1"/>
</dbReference>
<gene>
    <name evidence="2" type="primary">spop_61</name>
    <name evidence="2" type="ORF">TNIN_243521</name>
</gene>
<dbReference type="InterPro" id="IPR011333">
    <property type="entry name" value="SKP1/BTB/POZ_sf"/>
</dbReference>
<proteinExistence type="predicted"/>
<dbReference type="PROSITE" id="PS50097">
    <property type="entry name" value="BTB"/>
    <property type="match status" value="1"/>
</dbReference>
<organism evidence="2 3">
    <name type="scientific">Trichonephila inaurata madagascariensis</name>
    <dbReference type="NCBI Taxonomy" id="2747483"/>
    <lineage>
        <taxon>Eukaryota</taxon>
        <taxon>Metazoa</taxon>
        <taxon>Ecdysozoa</taxon>
        <taxon>Arthropoda</taxon>
        <taxon>Chelicerata</taxon>
        <taxon>Arachnida</taxon>
        <taxon>Araneae</taxon>
        <taxon>Araneomorphae</taxon>
        <taxon>Entelegynae</taxon>
        <taxon>Araneoidea</taxon>
        <taxon>Nephilidae</taxon>
        <taxon>Trichonephila</taxon>
        <taxon>Trichonephila inaurata</taxon>
    </lineage>
</organism>
<dbReference type="Gene3D" id="3.30.710.10">
    <property type="entry name" value="Potassium Channel Kv1.1, Chain A"/>
    <property type="match status" value="1"/>
</dbReference>
<dbReference type="OrthoDB" id="6427162at2759"/>
<evidence type="ECO:0000313" key="2">
    <source>
        <dbReference type="EMBL" id="GFY73944.1"/>
    </source>
</evidence>
<dbReference type="SMART" id="SM00225">
    <property type="entry name" value="BTB"/>
    <property type="match status" value="1"/>
</dbReference>